<keyword evidence="1" id="KW-0472">Membrane</keyword>
<keyword evidence="1" id="KW-1133">Transmembrane helix</keyword>
<sequence length="65" mass="7390">MWITLSKLNSSDLRKFDRAVRMADAPTPSHPSTKTIFSTLIICIVGIVVKIMLNYPLHHLTNIIR</sequence>
<protein>
    <submittedName>
        <fullName evidence="2">Uncharacterized protein</fullName>
    </submittedName>
</protein>
<evidence type="ECO:0000256" key="1">
    <source>
        <dbReference type="SAM" id="Phobius"/>
    </source>
</evidence>
<keyword evidence="1" id="KW-0812">Transmembrane</keyword>
<reference evidence="2" key="1">
    <citation type="submission" date="2014-09" db="EMBL/GenBank/DDBJ databases">
        <authorList>
            <person name="Magalhaes I.L.F."/>
            <person name="Oliveira U."/>
            <person name="Santos F.R."/>
            <person name="Vidigal T.H.D.A."/>
            <person name="Brescovit A.D."/>
            <person name="Santos A.J."/>
        </authorList>
    </citation>
    <scope>NUCLEOTIDE SEQUENCE</scope>
    <source>
        <tissue evidence="2">Shoot tissue taken approximately 20 cm above the soil surface</tissue>
    </source>
</reference>
<dbReference type="AlphaFoldDB" id="A0A0A9BKN0"/>
<proteinExistence type="predicted"/>
<dbReference type="EMBL" id="GBRH01235197">
    <property type="protein sequence ID" value="JAD62698.1"/>
    <property type="molecule type" value="Transcribed_RNA"/>
</dbReference>
<name>A0A0A9BKN0_ARUDO</name>
<reference evidence="2" key="2">
    <citation type="journal article" date="2015" name="Data Brief">
        <title>Shoot transcriptome of the giant reed, Arundo donax.</title>
        <authorList>
            <person name="Barrero R.A."/>
            <person name="Guerrero F.D."/>
            <person name="Moolhuijzen P."/>
            <person name="Goolsby J.A."/>
            <person name="Tidwell J."/>
            <person name="Bellgard S.E."/>
            <person name="Bellgard M.I."/>
        </authorList>
    </citation>
    <scope>NUCLEOTIDE SEQUENCE</scope>
    <source>
        <tissue evidence="2">Shoot tissue taken approximately 20 cm above the soil surface</tissue>
    </source>
</reference>
<evidence type="ECO:0000313" key="2">
    <source>
        <dbReference type="EMBL" id="JAD62698.1"/>
    </source>
</evidence>
<organism evidence="2">
    <name type="scientific">Arundo donax</name>
    <name type="common">Giant reed</name>
    <name type="synonym">Donax arundinaceus</name>
    <dbReference type="NCBI Taxonomy" id="35708"/>
    <lineage>
        <taxon>Eukaryota</taxon>
        <taxon>Viridiplantae</taxon>
        <taxon>Streptophyta</taxon>
        <taxon>Embryophyta</taxon>
        <taxon>Tracheophyta</taxon>
        <taxon>Spermatophyta</taxon>
        <taxon>Magnoliopsida</taxon>
        <taxon>Liliopsida</taxon>
        <taxon>Poales</taxon>
        <taxon>Poaceae</taxon>
        <taxon>PACMAD clade</taxon>
        <taxon>Arundinoideae</taxon>
        <taxon>Arundineae</taxon>
        <taxon>Arundo</taxon>
    </lineage>
</organism>
<accession>A0A0A9BKN0</accession>
<feature type="transmembrane region" description="Helical" evidence="1">
    <location>
        <begin position="36"/>
        <end position="57"/>
    </location>
</feature>